<comment type="caution">
    <text evidence="1">The sequence shown here is derived from an EMBL/GenBank/DDBJ whole genome shotgun (WGS) entry which is preliminary data.</text>
</comment>
<accession>A0ABT5BEP0</accession>
<sequence length="117" mass="13227">MRASLLLAGSLLTCSPPIPGQPADAVKRFFGTVEAGDCKAAFATLAQAFRAELESRHGACDEHLEDWRQLVLERVLDTRVDGRDERAHLVRVRLRGRSIDSWIRVEAEDRQWRIVSM</sequence>
<reference evidence="1 2" key="1">
    <citation type="submission" date="2022-11" db="EMBL/GenBank/DDBJ databases">
        <title>Minimal conservation of predation-associated metabolite biosynthetic gene clusters underscores biosynthetic potential of Myxococcota including descriptions for ten novel species: Archangium lansinium sp. nov., Myxococcus landrumus sp. nov., Nannocystis bai.</title>
        <authorList>
            <person name="Ahearne A."/>
            <person name="Stevens C."/>
            <person name="Dowd S."/>
        </authorList>
    </citation>
    <scope>NUCLEOTIDE SEQUENCE [LARGE SCALE GENOMIC DNA]</scope>
    <source>
        <strain evidence="1 2">NCELM</strain>
    </source>
</reference>
<evidence type="ECO:0008006" key="3">
    <source>
        <dbReference type="Google" id="ProtNLM"/>
    </source>
</evidence>
<gene>
    <name evidence="1" type="ORF">POL58_32985</name>
</gene>
<dbReference type="RefSeq" id="WP_272004513.1">
    <property type="nucleotide sequence ID" value="NZ_JAQNDN010000019.1"/>
</dbReference>
<proteinExistence type="predicted"/>
<name>A0ABT5BEP0_9BACT</name>
<evidence type="ECO:0000313" key="1">
    <source>
        <dbReference type="EMBL" id="MDC0672613.1"/>
    </source>
</evidence>
<protein>
    <recommendedName>
        <fullName evidence="3">DUF3828 domain-containing protein</fullName>
    </recommendedName>
</protein>
<keyword evidence="2" id="KW-1185">Reference proteome</keyword>
<evidence type="ECO:0000313" key="2">
    <source>
        <dbReference type="Proteomes" id="UP001217838"/>
    </source>
</evidence>
<dbReference type="Proteomes" id="UP001217838">
    <property type="component" value="Unassembled WGS sequence"/>
</dbReference>
<dbReference type="EMBL" id="JAQNDN010000019">
    <property type="protein sequence ID" value="MDC0672613.1"/>
    <property type="molecule type" value="Genomic_DNA"/>
</dbReference>
<organism evidence="1 2">
    <name type="scientific">Nannocystis radixulma</name>
    <dbReference type="NCBI Taxonomy" id="2995305"/>
    <lineage>
        <taxon>Bacteria</taxon>
        <taxon>Pseudomonadati</taxon>
        <taxon>Myxococcota</taxon>
        <taxon>Polyangia</taxon>
        <taxon>Nannocystales</taxon>
        <taxon>Nannocystaceae</taxon>
        <taxon>Nannocystis</taxon>
    </lineage>
</organism>